<sequence length="161" mass="17171">MSDSMDNKTRRDFMASTGVAAGLTALATMFGGSKMVNAQVLGLNAMGPTPEQAQAFMQLPDQPVVMVNLLKFRDGGAGAADYGEYGRNVEKILSSIGAEIIFSGECKTTFIGGAEWDRIAMVRYPNSRALLQMAQSAEYQAISGDRTSGLEGQINIAVFES</sequence>
<dbReference type="AlphaFoldDB" id="A0A381QNW1"/>
<organism evidence="2">
    <name type="scientific">marine metagenome</name>
    <dbReference type="NCBI Taxonomy" id="408172"/>
    <lineage>
        <taxon>unclassified sequences</taxon>
        <taxon>metagenomes</taxon>
        <taxon>ecological metagenomes</taxon>
    </lineage>
</organism>
<dbReference type="PANTHER" id="PTHR40257">
    <property type="match status" value="1"/>
</dbReference>
<dbReference type="PROSITE" id="PS51318">
    <property type="entry name" value="TAT"/>
    <property type="match status" value="1"/>
</dbReference>
<dbReference type="EMBL" id="UINC01001394">
    <property type="protein sequence ID" value="SUZ79607.1"/>
    <property type="molecule type" value="Genomic_DNA"/>
</dbReference>
<evidence type="ECO:0000259" key="1">
    <source>
        <dbReference type="Pfam" id="PF07045"/>
    </source>
</evidence>
<feature type="domain" description="DUF1330" evidence="1">
    <location>
        <begin position="80"/>
        <end position="155"/>
    </location>
</feature>
<dbReference type="PANTHER" id="PTHR40257:SF1">
    <property type="entry name" value="DUF1330 DOMAIN-CONTAINING PROTEIN"/>
    <property type="match status" value="1"/>
</dbReference>
<protein>
    <recommendedName>
        <fullName evidence="1">DUF1330 domain-containing protein</fullName>
    </recommendedName>
</protein>
<dbReference type="Gene3D" id="3.30.70.100">
    <property type="match status" value="1"/>
</dbReference>
<dbReference type="InterPro" id="IPR006311">
    <property type="entry name" value="TAT_signal"/>
</dbReference>
<gene>
    <name evidence="2" type="ORF">METZ01_LOCUS32461</name>
</gene>
<dbReference type="InterPro" id="IPR011008">
    <property type="entry name" value="Dimeric_a/b-barrel"/>
</dbReference>
<evidence type="ECO:0000313" key="2">
    <source>
        <dbReference type="EMBL" id="SUZ79607.1"/>
    </source>
</evidence>
<dbReference type="SUPFAM" id="SSF54909">
    <property type="entry name" value="Dimeric alpha+beta barrel"/>
    <property type="match status" value="1"/>
</dbReference>
<reference evidence="2" key="1">
    <citation type="submission" date="2018-05" db="EMBL/GenBank/DDBJ databases">
        <authorList>
            <person name="Lanie J.A."/>
            <person name="Ng W.-L."/>
            <person name="Kazmierczak K.M."/>
            <person name="Andrzejewski T.M."/>
            <person name="Davidsen T.M."/>
            <person name="Wayne K.J."/>
            <person name="Tettelin H."/>
            <person name="Glass J.I."/>
            <person name="Rusch D."/>
            <person name="Podicherti R."/>
            <person name="Tsui H.-C.T."/>
            <person name="Winkler M.E."/>
        </authorList>
    </citation>
    <scope>NUCLEOTIDE SEQUENCE</scope>
</reference>
<name>A0A381QNW1_9ZZZZ</name>
<dbReference type="InterPro" id="IPR010753">
    <property type="entry name" value="DUF1330"/>
</dbReference>
<accession>A0A381QNW1</accession>
<dbReference type="Pfam" id="PF07045">
    <property type="entry name" value="DUF1330"/>
    <property type="match status" value="1"/>
</dbReference>
<proteinExistence type="predicted"/>